<keyword evidence="3" id="KW-0560">Oxidoreductase</keyword>
<evidence type="ECO:0000313" key="6">
    <source>
        <dbReference type="EMBL" id="KAA6315371.1"/>
    </source>
</evidence>
<dbReference type="Gene3D" id="3.20.70.20">
    <property type="match status" value="1"/>
</dbReference>
<keyword evidence="4" id="KW-0170">Cobalt</keyword>
<protein>
    <recommendedName>
        <fullName evidence="5">Ribonucleotide reductase large subunit C-terminal domain-containing protein</fullName>
    </recommendedName>
</protein>
<proteinExistence type="predicted"/>
<keyword evidence="2" id="KW-0846">Cobalamin</keyword>
<dbReference type="Pfam" id="PF02867">
    <property type="entry name" value="Ribonuc_red_lgC"/>
    <property type="match status" value="1"/>
</dbReference>
<evidence type="ECO:0000256" key="4">
    <source>
        <dbReference type="ARBA" id="ARBA00023285"/>
    </source>
</evidence>
<dbReference type="InterPro" id="IPR050862">
    <property type="entry name" value="RdRp_reductase_class-2"/>
</dbReference>
<gene>
    <name evidence="6" type="ORF">EZS27_034157</name>
</gene>
<comment type="cofactor">
    <cofactor evidence="1">
        <name>adenosylcob(III)alamin</name>
        <dbReference type="ChEBI" id="CHEBI:18408"/>
    </cofactor>
</comment>
<dbReference type="AlphaFoldDB" id="A0A5J4Q3C5"/>
<comment type="caution">
    <text evidence="6">The sequence shown here is derived from an EMBL/GenBank/DDBJ whole genome shotgun (WGS) entry which is preliminary data.</text>
</comment>
<sequence>SSVSIMTQTTSGIENLFSYATQRKRKIEKNSVEKPDYINVDGDWFTNYNTLHKPFIDWYMVYMDSKGSSIDFNTAKSVLENTTEEKLESLYKLSPYFGTTINDVNWEEKVKMQGAIQKFVDHSISVTVNLPKNTTVDVIAKVYQTAWESGCKGITVYRDGCKENIISTKKTIPVTNDEVLPRPKILPCKIIRFTNKNEKWVSVVGILNEKPYEIFTGLLEKLNIPLWVENGEIVRNKELVKVIDENTGKETEKEQSRYDFQYKDQDGFSVKIEGLSRIFNPEYWNYSKLFSGLLRNNVSIEKIIDIISSLNLDNNINTWKNGIKRSLKTFLAKEEETKFDICPHCGEKTLINTGGCMQCTACGWSKCN</sequence>
<dbReference type="EMBL" id="SNRY01005276">
    <property type="protein sequence ID" value="KAA6315371.1"/>
    <property type="molecule type" value="Genomic_DNA"/>
</dbReference>
<reference evidence="6" key="1">
    <citation type="submission" date="2019-03" db="EMBL/GenBank/DDBJ databases">
        <title>Single cell metagenomics reveals metabolic interactions within the superorganism composed of flagellate Streblomastix strix and complex community of Bacteroidetes bacteria on its surface.</title>
        <authorList>
            <person name="Treitli S.C."/>
            <person name="Kolisko M."/>
            <person name="Husnik F."/>
            <person name="Keeling P."/>
            <person name="Hampl V."/>
        </authorList>
    </citation>
    <scope>NUCLEOTIDE SEQUENCE</scope>
    <source>
        <strain evidence="6">STM</strain>
    </source>
</reference>
<evidence type="ECO:0000256" key="1">
    <source>
        <dbReference type="ARBA" id="ARBA00001922"/>
    </source>
</evidence>
<dbReference type="GO" id="GO:0031419">
    <property type="term" value="F:cobalamin binding"/>
    <property type="evidence" value="ECO:0007669"/>
    <property type="project" value="UniProtKB-KW"/>
</dbReference>
<name>A0A5J4Q3C5_9ZZZZ</name>
<accession>A0A5J4Q3C5</accession>
<evidence type="ECO:0000256" key="2">
    <source>
        <dbReference type="ARBA" id="ARBA00022628"/>
    </source>
</evidence>
<dbReference type="SUPFAM" id="SSF51998">
    <property type="entry name" value="PFL-like glycyl radical enzymes"/>
    <property type="match status" value="1"/>
</dbReference>
<organism evidence="6">
    <name type="scientific">termite gut metagenome</name>
    <dbReference type="NCBI Taxonomy" id="433724"/>
    <lineage>
        <taxon>unclassified sequences</taxon>
        <taxon>metagenomes</taxon>
        <taxon>organismal metagenomes</taxon>
    </lineage>
</organism>
<dbReference type="GO" id="GO:0004748">
    <property type="term" value="F:ribonucleoside-diphosphate reductase activity, thioredoxin disulfide as acceptor"/>
    <property type="evidence" value="ECO:0007669"/>
    <property type="project" value="TreeGrafter"/>
</dbReference>
<feature type="domain" description="Ribonucleotide reductase large subunit C-terminal" evidence="5">
    <location>
        <begin position="2"/>
        <end position="157"/>
    </location>
</feature>
<dbReference type="InterPro" id="IPR000788">
    <property type="entry name" value="RNR_lg_C"/>
</dbReference>
<evidence type="ECO:0000259" key="5">
    <source>
        <dbReference type="Pfam" id="PF02867"/>
    </source>
</evidence>
<dbReference type="PANTHER" id="PTHR43371">
    <property type="entry name" value="VITAMIN B12-DEPENDENT RIBONUCLEOTIDE REDUCTASE"/>
    <property type="match status" value="1"/>
</dbReference>
<evidence type="ECO:0000256" key="3">
    <source>
        <dbReference type="ARBA" id="ARBA00023002"/>
    </source>
</evidence>
<feature type="non-terminal residue" evidence="6">
    <location>
        <position position="1"/>
    </location>
</feature>
<dbReference type="PANTHER" id="PTHR43371:SF1">
    <property type="entry name" value="RIBONUCLEOSIDE-DIPHOSPHATE REDUCTASE"/>
    <property type="match status" value="1"/>
</dbReference>